<reference evidence="2 3" key="1">
    <citation type="submission" date="2015-04" db="EMBL/GenBank/DDBJ databases">
        <title>Genome sequence of aromatic hydrocarbons-degrading Sphingobium chungbukense DJ77.</title>
        <authorList>
            <person name="Kim Y.-C."/>
            <person name="Chae J.-C."/>
        </authorList>
    </citation>
    <scope>NUCLEOTIDE SEQUENCE [LARGE SCALE GENOMIC DNA]</scope>
    <source>
        <strain evidence="2 3">DJ77</strain>
    </source>
</reference>
<dbReference type="AlphaFoldDB" id="A0A0M3ASA1"/>
<dbReference type="EMBL" id="LBIC01000003">
    <property type="protein sequence ID" value="KKW92768.1"/>
    <property type="molecule type" value="Genomic_DNA"/>
</dbReference>
<dbReference type="SUPFAM" id="SSF53756">
    <property type="entry name" value="UDP-Glycosyltransferase/glycogen phosphorylase"/>
    <property type="match status" value="1"/>
</dbReference>
<dbReference type="PANTHER" id="PTHR12526">
    <property type="entry name" value="GLYCOSYLTRANSFERASE"/>
    <property type="match status" value="1"/>
</dbReference>
<dbReference type="Pfam" id="PF13692">
    <property type="entry name" value="Glyco_trans_1_4"/>
    <property type="match status" value="1"/>
</dbReference>
<keyword evidence="2" id="KW-0808">Transferase</keyword>
<dbReference type="Pfam" id="PF11997">
    <property type="entry name" value="DUF3492"/>
    <property type="match status" value="1"/>
</dbReference>
<keyword evidence="3" id="KW-1185">Reference proteome</keyword>
<sequence>MMSDSADSDVCLIVEGAYPFVVGGVSSWLQDLILSMPDLRFSLVAIKAGAMQQPWRVVPPSNVVEVIEVPLLIEPCLPRRYPAAQMKRIGRLLLAFLSTGGKGELIRLRQEIEQLKPPPAAGDLLSNPEIFDLFTHYYDTAFRSASFHHFFWAMRVLLGGLLKMLLVPLPKAKVYHTISTGFAGLLAARAAYETGQPAFITEHGIYMLERQIEIMMADWIGDQIETGLTLEREGHDLRDLWLAVFQTYTRACYDACNPIIALYGANNQTQRRLGAPQERLRVIPNGIDADRFAHLEHKGDPARPLVALIGRVVPIKDVKTFIRAAGFVLAEMPEVRFAILGPLDEDPDYAADCEALVKELGIVNAVQFAGRVNVAEWLPRIDLLVLTSLSEAQPLVILEGGACGVPVVAPDVGSCREMIEGRSPRVDRPGGIVTELVNPDGTAAAILRLLRAPSLRRAMGEALRDRVAKDYDRSAIIAEYRHIYSMLGAQARFSELQ</sequence>
<dbReference type="Gene3D" id="3.40.50.2000">
    <property type="entry name" value="Glycogen Phosphorylase B"/>
    <property type="match status" value="2"/>
</dbReference>
<organism evidence="2 3">
    <name type="scientific">Sphingobium chungbukense</name>
    <dbReference type="NCBI Taxonomy" id="56193"/>
    <lineage>
        <taxon>Bacteria</taxon>
        <taxon>Pseudomonadati</taxon>
        <taxon>Pseudomonadota</taxon>
        <taxon>Alphaproteobacteria</taxon>
        <taxon>Sphingomonadales</taxon>
        <taxon>Sphingomonadaceae</taxon>
        <taxon>Sphingobium</taxon>
    </lineage>
</organism>
<dbReference type="NCBIfam" id="NF038011">
    <property type="entry name" value="PelF"/>
    <property type="match status" value="1"/>
</dbReference>
<dbReference type="STRING" id="56193.YP76_07560"/>
<evidence type="ECO:0000259" key="1">
    <source>
        <dbReference type="Pfam" id="PF11997"/>
    </source>
</evidence>
<dbReference type="PANTHER" id="PTHR12526:SF608">
    <property type="entry name" value="PELF"/>
    <property type="match status" value="1"/>
</dbReference>
<gene>
    <name evidence="2" type="ORF">YP76_07560</name>
</gene>
<accession>A0A0M3ASA1</accession>
<comment type="caution">
    <text evidence="2">The sequence shown here is derived from an EMBL/GenBank/DDBJ whole genome shotgun (WGS) entry which is preliminary data.</text>
</comment>
<dbReference type="Proteomes" id="UP000033874">
    <property type="component" value="Unassembled WGS sequence"/>
</dbReference>
<dbReference type="InterPro" id="IPR022622">
    <property type="entry name" value="DUF3492"/>
</dbReference>
<dbReference type="InterPro" id="IPR047691">
    <property type="entry name" value="PelF-like"/>
</dbReference>
<dbReference type="GO" id="GO:0016740">
    <property type="term" value="F:transferase activity"/>
    <property type="evidence" value="ECO:0007669"/>
    <property type="project" value="UniProtKB-KW"/>
</dbReference>
<dbReference type="PATRIC" id="fig|56193.3.peg.1563"/>
<name>A0A0M3ASA1_9SPHN</name>
<evidence type="ECO:0000313" key="3">
    <source>
        <dbReference type="Proteomes" id="UP000033874"/>
    </source>
</evidence>
<evidence type="ECO:0000313" key="2">
    <source>
        <dbReference type="EMBL" id="KKW92768.1"/>
    </source>
</evidence>
<proteinExistence type="predicted"/>
<feature type="domain" description="DUF3492" evidence="1">
    <location>
        <begin position="9"/>
        <end position="278"/>
    </location>
</feature>
<protein>
    <submittedName>
        <fullName evidence="2">Glycosyl transferase family 1</fullName>
    </submittedName>
</protein>